<dbReference type="AlphaFoldDB" id="A0A814WJK2"/>
<feature type="coiled-coil region" evidence="1">
    <location>
        <begin position="32"/>
        <end position="114"/>
    </location>
</feature>
<evidence type="ECO:0000256" key="1">
    <source>
        <dbReference type="SAM" id="Coils"/>
    </source>
</evidence>
<comment type="caution">
    <text evidence="3">The sequence shown here is derived from an EMBL/GenBank/DDBJ whole genome shotgun (WGS) entry which is preliminary data.</text>
</comment>
<dbReference type="Proteomes" id="UP000663870">
    <property type="component" value="Unassembled WGS sequence"/>
</dbReference>
<accession>A0A814WJK2</accession>
<sequence length="250" mass="29445">MATTTNRLSLSSTSTYTANKFSSSADLISRYLTIVENAKINHQNDIEQLNQKIKNLESENKYLRTLQEQHPHSIFDINYVPNDTSTVNQLQSELERAQKQIDTLQTSLNLQYSEYEEMKTKYNLQRLMNENYFDQQNSNTDSNKIKELELKFKQIKDQINQFEQCNYESEEQIRLLKQIISNNEQEQTKTITQSLTVKQSDLLQQTTIVENLLNKQHEKILDKILELLDQNPRQNQPTTAKNKKPKKKRL</sequence>
<dbReference type="EMBL" id="CAJNOH010001316">
    <property type="protein sequence ID" value="CAF1203182.1"/>
    <property type="molecule type" value="Genomic_DNA"/>
</dbReference>
<feature type="compositionally biased region" description="Basic residues" evidence="2">
    <location>
        <begin position="241"/>
        <end position="250"/>
    </location>
</feature>
<keyword evidence="6" id="KW-1185">Reference proteome</keyword>
<evidence type="ECO:0000256" key="2">
    <source>
        <dbReference type="SAM" id="MobiDB-lite"/>
    </source>
</evidence>
<proteinExistence type="predicted"/>
<organism evidence="3 5">
    <name type="scientific">Rotaria sordida</name>
    <dbReference type="NCBI Taxonomy" id="392033"/>
    <lineage>
        <taxon>Eukaryota</taxon>
        <taxon>Metazoa</taxon>
        <taxon>Spiralia</taxon>
        <taxon>Gnathifera</taxon>
        <taxon>Rotifera</taxon>
        <taxon>Eurotatoria</taxon>
        <taxon>Bdelloidea</taxon>
        <taxon>Philodinida</taxon>
        <taxon>Philodinidae</taxon>
        <taxon>Rotaria</taxon>
    </lineage>
</organism>
<evidence type="ECO:0000313" key="5">
    <source>
        <dbReference type="Proteomes" id="UP000663854"/>
    </source>
</evidence>
<evidence type="ECO:0000313" key="3">
    <source>
        <dbReference type="EMBL" id="CAF1203182.1"/>
    </source>
</evidence>
<reference evidence="3" key="1">
    <citation type="submission" date="2021-02" db="EMBL/GenBank/DDBJ databases">
        <authorList>
            <person name="Nowell W R."/>
        </authorList>
    </citation>
    <scope>NUCLEOTIDE SEQUENCE</scope>
</reference>
<dbReference type="Proteomes" id="UP000663854">
    <property type="component" value="Unassembled WGS sequence"/>
</dbReference>
<keyword evidence="1" id="KW-0175">Coiled coil</keyword>
<feature type="compositionally biased region" description="Polar residues" evidence="2">
    <location>
        <begin position="231"/>
        <end position="240"/>
    </location>
</feature>
<protein>
    <submittedName>
        <fullName evidence="3">Uncharacterized protein</fullName>
    </submittedName>
</protein>
<evidence type="ECO:0000313" key="4">
    <source>
        <dbReference type="EMBL" id="CAF1478149.1"/>
    </source>
</evidence>
<gene>
    <name evidence="4" type="ORF">JXQ802_LOCUS39145</name>
    <name evidence="3" type="ORF">PYM288_LOCUS24993</name>
</gene>
<evidence type="ECO:0000313" key="6">
    <source>
        <dbReference type="Proteomes" id="UP000663870"/>
    </source>
</evidence>
<name>A0A814WJK2_9BILA</name>
<dbReference type="EMBL" id="CAJNOL010002231">
    <property type="protein sequence ID" value="CAF1478149.1"/>
    <property type="molecule type" value="Genomic_DNA"/>
</dbReference>
<feature type="region of interest" description="Disordered" evidence="2">
    <location>
        <begin position="231"/>
        <end position="250"/>
    </location>
</feature>